<protein>
    <recommendedName>
        <fullName evidence="4">Secreted protein</fullName>
    </recommendedName>
</protein>
<dbReference type="KEGG" id="ccjz:ccrud_13615"/>
<organism evidence="2 3">
    <name type="scientific">Corynebacterium crudilactis</name>
    <dbReference type="NCBI Taxonomy" id="1652495"/>
    <lineage>
        <taxon>Bacteria</taxon>
        <taxon>Bacillati</taxon>
        <taxon>Actinomycetota</taxon>
        <taxon>Actinomycetes</taxon>
        <taxon>Mycobacteriales</taxon>
        <taxon>Corynebacteriaceae</taxon>
        <taxon>Corynebacterium</taxon>
    </lineage>
</organism>
<sequence>MRKLRTTSVALLAAGALAFSATPAMAESSAAGSSASSEIGNALDANESERAVWGSSKDFDEATPFGSAWYGYTIAATAVAAFGLINANLPAIEQAAAQVGIDLKF</sequence>
<proteinExistence type="predicted"/>
<gene>
    <name evidence="2" type="ORF">ccrud_13615</name>
</gene>
<keyword evidence="1" id="KW-0732">Signal</keyword>
<evidence type="ECO:0008006" key="4">
    <source>
        <dbReference type="Google" id="ProtNLM"/>
    </source>
</evidence>
<evidence type="ECO:0000313" key="2">
    <source>
        <dbReference type="EMBL" id="ANE05134.1"/>
    </source>
</evidence>
<keyword evidence="3" id="KW-1185">Reference proteome</keyword>
<evidence type="ECO:0000256" key="1">
    <source>
        <dbReference type="SAM" id="SignalP"/>
    </source>
</evidence>
<evidence type="ECO:0000313" key="3">
    <source>
        <dbReference type="Proteomes" id="UP000076929"/>
    </source>
</evidence>
<dbReference type="OrthoDB" id="4425646at2"/>
<feature type="signal peptide" evidence="1">
    <location>
        <begin position="1"/>
        <end position="26"/>
    </location>
</feature>
<dbReference type="STRING" id="1652495.ccrud_13615"/>
<reference evidence="2 3" key="1">
    <citation type="submission" date="2016-05" db="EMBL/GenBank/DDBJ databases">
        <title>Complete genome sequence of Corynebacterium crudilactis, a new Corynebacterium species isolated from raw cow's milk.</title>
        <authorList>
            <person name="Christian R."/>
            <person name="Zimmermann J."/>
            <person name="Lipski A."/>
            <person name="Kalinowski J."/>
        </authorList>
    </citation>
    <scope>NUCLEOTIDE SEQUENCE [LARGE SCALE GENOMIC DNA]</scope>
    <source>
        <strain evidence="2 3">JZ16</strain>
    </source>
</reference>
<dbReference type="EMBL" id="CP015622">
    <property type="protein sequence ID" value="ANE05134.1"/>
    <property type="molecule type" value="Genomic_DNA"/>
</dbReference>
<dbReference type="AlphaFoldDB" id="A0A172QWP7"/>
<accession>A0A172QWP7</accession>
<feature type="chain" id="PRO_5007999905" description="Secreted protein" evidence="1">
    <location>
        <begin position="27"/>
        <end position="105"/>
    </location>
</feature>
<dbReference type="RefSeq" id="WP_066569081.1">
    <property type="nucleotide sequence ID" value="NZ_CP015622.1"/>
</dbReference>
<name>A0A172QWP7_9CORY</name>
<dbReference type="Proteomes" id="UP000076929">
    <property type="component" value="Chromosome"/>
</dbReference>